<sequence length="167" mass="18067">MTKETKFIIGAALLTIGVITGLAFFLSAKESQEKALVMAEVKGIEAKESHYELGDVPIGGGIITKEYEIKNILGKDVELLKITTSCMCTSTNVKIGDNETKFFSMEMGGDKNPLISLKIKKDETAKVTVRFDPAAHGPQGTGPFDRVVSLYFDTGIKELTFAGTVVK</sequence>
<dbReference type="EMBL" id="LCLA01000026">
    <property type="protein sequence ID" value="KKU09905.1"/>
    <property type="molecule type" value="Genomic_DNA"/>
</dbReference>
<proteinExistence type="predicted"/>
<keyword evidence="1" id="KW-1133">Transmembrane helix</keyword>
<comment type="caution">
    <text evidence="2">The sequence shown here is derived from an EMBL/GenBank/DDBJ whole genome shotgun (WGS) entry which is preliminary data.</text>
</comment>
<accession>A0A0G1QMM3</accession>
<organism evidence="2 3">
    <name type="scientific">Candidatus Woesebacteria bacterium GW2011_GWB1_45_5</name>
    <dbReference type="NCBI Taxonomy" id="1618581"/>
    <lineage>
        <taxon>Bacteria</taxon>
        <taxon>Candidatus Woeseibacteriota</taxon>
    </lineage>
</organism>
<evidence type="ECO:0008006" key="4">
    <source>
        <dbReference type="Google" id="ProtNLM"/>
    </source>
</evidence>
<gene>
    <name evidence="2" type="ORF">UX13_C0026G0021</name>
</gene>
<name>A0A0G1QMM3_9BACT</name>
<evidence type="ECO:0000256" key="1">
    <source>
        <dbReference type="SAM" id="Phobius"/>
    </source>
</evidence>
<reference evidence="2 3" key="1">
    <citation type="journal article" date="2015" name="Nature">
        <title>rRNA introns, odd ribosomes, and small enigmatic genomes across a large radiation of phyla.</title>
        <authorList>
            <person name="Brown C.T."/>
            <person name="Hug L.A."/>
            <person name="Thomas B.C."/>
            <person name="Sharon I."/>
            <person name="Castelle C.J."/>
            <person name="Singh A."/>
            <person name="Wilkins M.J."/>
            <person name="Williams K.H."/>
            <person name="Banfield J.F."/>
        </authorList>
    </citation>
    <scope>NUCLEOTIDE SEQUENCE [LARGE SCALE GENOMIC DNA]</scope>
</reference>
<evidence type="ECO:0000313" key="2">
    <source>
        <dbReference type="EMBL" id="KKU09905.1"/>
    </source>
</evidence>
<dbReference type="Gene3D" id="2.60.40.10">
    <property type="entry name" value="Immunoglobulins"/>
    <property type="match status" value="1"/>
</dbReference>
<keyword evidence="1" id="KW-0472">Membrane</keyword>
<protein>
    <recommendedName>
        <fullName evidence="4">PF07610 family protein</fullName>
    </recommendedName>
</protein>
<dbReference type="AlphaFoldDB" id="A0A0G1QMM3"/>
<dbReference type="InterPro" id="IPR013783">
    <property type="entry name" value="Ig-like_fold"/>
</dbReference>
<evidence type="ECO:0000313" key="3">
    <source>
        <dbReference type="Proteomes" id="UP000034329"/>
    </source>
</evidence>
<feature type="transmembrane region" description="Helical" evidence="1">
    <location>
        <begin position="7"/>
        <end position="28"/>
    </location>
</feature>
<keyword evidence="1" id="KW-0812">Transmembrane</keyword>
<dbReference type="Proteomes" id="UP000034329">
    <property type="component" value="Unassembled WGS sequence"/>
</dbReference>